<accession>A0A6G5QHS8</accession>
<dbReference type="Proteomes" id="UP000503264">
    <property type="component" value="Chromosome"/>
</dbReference>
<keyword evidence="2" id="KW-1185">Reference proteome</keyword>
<reference evidence="1 2" key="1">
    <citation type="submission" date="2016-07" db="EMBL/GenBank/DDBJ databases">
        <title>Comparative genomics of the Campylobacter concisus group.</title>
        <authorList>
            <person name="Miller W.G."/>
            <person name="Yee E."/>
            <person name="Chapman M.H."/>
            <person name="Huynh S."/>
            <person name="Bono J.L."/>
            <person name="On S.L.W."/>
            <person name="StLeger J."/>
            <person name="Foster G."/>
            <person name="Parker C.T."/>
        </authorList>
    </citation>
    <scope>NUCLEOTIDE SEQUENCE [LARGE SCALE GENOMIC DNA]</scope>
    <source>
        <strain evidence="1 2">CCUG 21559</strain>
    </source>
</reference>
<name>A0A6G5QHS8_9BACT</name>
<gene>
    <name evidence="1" type="ORF">CMUC_1410</name>
</gene>
<dbReference type="InterPro" id="IPR010352">
    <property type="entry name" value="DUF945"/>
</dbReference>
<dbReference type="AlphaFoldDB" id="A0A6G5QHS8"/>
<dbReference type="EMBL" id="CP012542">
    <property type="protein sequence ID" value="QCD45174.1"/>
    <property type="molecule type" value="Genomic_DNA"/>
</dbReference>
<proteinExistence type="predicted"/>
<protein>
    <submittedName>
        <fullName evidence="1">Putative DUF945 domain protein</fullName>
    </submittedName>
</protein>
<dbReference type="RefSeq" id="WP_169752233.1">
    <property type="nucleotide sequence ID" value="NZ_CP012542.1"/>
</dbReference>
<dbReference type="Pfam" id="PF06097">
    <property type="entry name" value="DUF945"/>
    <property type="match status" value="1"/>
</dbReference>
<evidence type="ECO:0000313" key="2">
    <source>
        <dbReference type="Proteomes" id="UP000503264"/>
    </source>
</evidence>
<organism evidence="1 2">
    <name type="scientific">Campylobacter mucosalis CCUG 21559</name>
    <dbReference type="NCBI Taxonomy" id="1032067"/>
    <lineage>
        <taxon>Bacteria</taxon>
        <taxon>Pseudomonadati</taxon>
        <taxon>Campylobacterota</taxon>
        <taxon>Epsilonproteobacteria</taxon>
        <taxon>Campylobacterales</taxon>
        <taxon>Campylobacteraceae</taxon>
        <taxon>Campylobacter</taxon>
    </lineage>
</organism>
<evidence type="ECO:0000313" key="1">
    <source>
        <dbReference type="EMBL" id="QCD45174.1"/>
    </source>
</evidence>
<sequence>MKKILFFLVLVGALALGGSYFAGKKVQEEYNKFVSYVEKELNLKVENKKYTSGLFESKGSFDLKISQADVLTKFGYEDTEPSGDELKLNLDTKISHSPLSFVSGFKSSTNVKVVNEDMQDTLKKAIGSNVIASVDMIATLDEKKDFKIKFADVNFKEDGKNVKTQSINFEVLAAQNSIKSLKSSIKNINLDDSEFAAQIKNLSYDLEYKEPVSLNDFSYIKLFSYPYKNDIKVDTFTIKEADSIKFDDFKYSENASWADEAKGLMASDGEYSTKTLEINGIKLKELLLKTSMKNMSMKSYEKLINATYSDDMELSISGLREFFSFKPRFDITKFSLKNESGNELNFSSNAFVEGDIAQNADIFSILGTLRFDAKLHINTNFAEFFKGLENAENIEASLLEMGVIKPDENKGFVSYMKFDPSKYMDIMINDKIGLISLILGQ</sequence>